<keyword evidence="1" id="KW-0732">Signal</keyword>
<accession>A0A9D4AX76</accession>
<protein>
    <submittedName>
        <fullName evidence="2">Uncharacterized protein</fullName>
    </submittedName>
</protein>
<keyword evidence="3" id="KW-1185">Reference proteome</keyword>
<reference evidence="2" key="1">
    <citation type="submission" date="2021-09" db="EMBL/GenBank/DDBJ databases">
        <title>The genome of Mauremys mutica provides insights into the evolution of semi-aquatic lifestyle.</title>
        <authorList>
            <person name="Gong S."/>
            <person name="Gao Y."/>
        </authorList>
    </citation>
    <scope>NUCLEOTIDE SEQUENCE</scope>
    <source>
        <strain evidence="2">MM-2020</strain>
        <tissue evidence="2">Muscle</tissue>
    </source>
</reference>
<gene>
    <name evidence="2" type="ORF">KIL84_005837</name>
</gene>
<dbReference type="EMBL" id="JAHDVG010000471">
    <property type="protein sequence ID" value="KAH1179787.1"/>
    <property type="molecule type" value="Genomic_DNA"/>
</dbReference>
<comment type="caution">
    <text evidence="2">The sequence shown here is derived from an EMBL/GenBank/DDBJ whole genome shotgun (WGS) entry which is preliminary data.</text>
</comment>
<organism evidence="2 3">
    <name type="scientific">Mauremys mutica</name>
    <name type="common">yellowpond turtle</name>
    <dbReference type="NCBI Taxonomy" id="74926"/>
    <lineage>
        <taxon>Eukaryota</taxon>
        <taxon>Metazoa</taxon>
        <taxon>Chordata</taxon>
        <taxon>Craniata</taxon>
        <taxon>Vertebrata</taxon>
        <taxon>Euteleostomi</taxon>
        <taxon>Archelosauria</taxon>
        <taxon>Testudinata</taxon>
        <taxon>Testudines</taxon>
        <taxon>Cryptodira</taxon>
        <taxon>Durocryptodira</taxon>
        <taxon>Testudinoidea</taxon>
        <taxon>Geoemydidae</taxon>
        <taxon>Geoemydinae</taxon>
        <taxon>Mauremys</taxon>
    </lineage>
</organism>
<feature type="signal peptide" evidence="1">
    <location>
        <begin position="1"/>
        <end position="17"/>
    </location>
</feature>
<evidence type="ECO:0000256" key="1">
    <source>
        <dbReference type="SAM" id="SignalP"/>
    </source>
</evidence>
<evidence type="ECO:0000313" key="3">
    <source>
        <dbReference type="Proteomes" id="UP000827986"/>
    </source>
</evidence>
<proteinExistence type="predicted"/>
<feature type="chain" id="PRO_5038593655" evidence="1">
    <location>
        <begin position="18"/>
        <end position="114"/>
    </location>
</feature>
<dbReference type="Proteomes" id="UP000827986">
    <property type="component" value="Unassembled WGS sequence"/>
</dbReference>
<evidence type="ECO:0000313" key="2">
    <source>
        <dbReference type="EMBL" id="KAH1179787.1"/>
    </source>
</evidence>
<name>A0A9D4AX76_9SAUR</name>
<sequence>MSPMPLLLLQALPQATAYPSAKGLWGSYAHRPEKLSACTMSQGCLPSRVKGLDDGPASLPRNCPRNQCRGVRPAPESWEHGTGPWQQSTALQVAPRGSRWPKAAWFWGRGALGH</sequence>
<dbReference type="AlphaFoldDB" id="A0A9D4AX76"/>